<dbReference type="Proteomes" id="UP000663722">
    <property type="component" value="Chromosome"/>
</dbReference>
<name>A0A975BN04_9BACT</name>
<evidence type="ECO:0000313" key="2">
    <source>
        <dbReference type="EMBL" id="QTA87999.1"/>
    </source>
</evidence>
<dbReference type="KEGG" id="dmm:dnm_040390"/>
<organism evidence="2 3">
    <name type="scientific">Desulfonema magnum</name>
    <dbReference type="NCBI Taxonomy" id="45655"/>
    <lineage>
        <taxon>Bacteria</taxon>
        <taxon>Pseudomonadati</taxon>
        <taxon>Thermodesulfobacteriota</taxon>
        <taxon>Desulfobacteria</taxon>
        <taxon>Desulfobacterales</taxon>
        <taxon>Desulfococcaceae</taxon>
        <taxon>Desulfonema</taxon>
    </lineage>
</organism>
<sequence>MKVSYARINMRLINLIFLTIAMSLLFGSGHFAYGKTGYGACTEGELNTCKCHEEGGKSTKVICLSKFGTYVWDDEMSPEACPDVDCTPSTTLAPTTTTTLAPTTTTTLAPTTTTTLAPTTTTTLAPTTTTTLAPTTTTTLAPTTTTLAPTTTTTLAPTTTTTTVTTSTTTTTSTLETSTTTTFPPNFVTTGMNTAYTFQAPDFTSFDGIDESDFNGIKLMTEETTGDLEYDKTDAVVGNVYADVTKLIFMPDPDSCDDATFTFLARDNADELSDATYTLTVNVDIPPGDIDCSCGEPDLRDLILAFKILAETDTGDTEICNADVNDDGKIGFAEIFHILKTILHTET</sequence>
<dbReference type="AlphaFoldDB" id="A0A975BN04"/>
<gene>
    <name evidence="2" type="ORF">dnm_040390</name>
</gene>
<evidence type="ECO:0000256" key="1">
    <source>
        <dbReference type="SAM" id="MobiDB-lite"/>
    </source>
</evidence>
<dbReference type="PROSITE" id="PS00018">
    <property type="entry name" value="EF_HAND_1"/>
    <property type="match status" value="1"/>
</dbReference>
<accession>A0A975BN04</accession>
<dbReference type="GO" id="GO:0000272">
    <property type="term" value="P:polysaccharide catabolic process"/>
    <property type="evidence" value="ECO:0007669"/>
    <property type="project" value="InterPro"/>
</dbReference>
<dbReference type="RefSeq" id="WP_207682964.1">
    <property type="nucleotide sequence ID" value="NZ_CP061800.1"/>
</dbReference>
<keyword evidence="3" id="KW-1185">Reference proteome</keyword>
<proteinExistence type="predicted"/>
<dbReference type="InterPro" id="IPR036439">
    <property type="entry name" value="Dockerin_dom_sf"/>
</dbReference>
<evidence type="ECO:0000313" key="3">
    <source>
        <dbReference type="Proteomes" id="UP000663722"/>
    </source>
</evidence>
<dbReference type="InterPro" id="IPR018247">
    <property type="entry name" value="EF_Hand_1_Ca_BS"/>
</dbReference>
<evidence type="ECO:0008006" key="4">
    <source>
        <dbReference type="Google" id="ProtNLM"/>
    </source>
</evidence>
<dbReference type="Gene3D" id="1.10.1330.10">
    <property type="entry name" value="Dockerin domain"/>
    <property type="match status" value="1"/>
</dbReference>
<dbReference type="EMBL" id="CP061800">
    <property type="protein sequence ID" value="QTA87999.1"/>
    <property type="molecule type" value="Genomic_DNA"/>
</dbReference>
<feature type="region of interest" description="Disordered" evidence="1">
    <location>
        <begin position="159"/>
        <end position="178"/>
    </location>
</feature>
<protein>
    <recommendedName>
        <fullName evidence="4">EF-hand domain-containing protein</fullName>
    </recommendedName>
</protein>
<reference evidence="2" key="1">
    <citation type="journal article" date="2021" name="Microb. Physiol.">
        <title>Proteogenomic Insights into the Physiology of Marine, Sulfate-Reducing, Filamentous Desulfonema limicola and Desulfonema magnum.</title>
        <authorList>
            <person name="Schnaars V."/>
            <person name="Wohlbrand L."/>
            <person name="Scheve S."/>
            <person name="Hinrichs C."/>
            <person name="Reinhardt R."/>
            <person name="Rabus R."/>
        </authorList>
    </citation>
    <scope>NUCLEOTIDE SEQUENCE</scope>
    <source>
        <strain evidence="2">4be13</strain>
    </source>
</reference>